<dbReference type="RefSeq" id="XP_002777570.1">
    <property type="nucleotide sequence ID" value="XM_002777524.1"/>
</dbReference>
<dbReference type="InParanoid" id="C5L1K7"/>
<dbReference type="AlphaFoldDB" id="C5L1K7"/>
<keyword evidence="2" id="KW-1185">Reference proteome</keyword>
<organism evidence="2">
    <name type="scientific">Perkinsus marinus (strain ATCC 50983 / TXsc)</name>
    <dbReference type="NCBI Taxonomy" id="423536"/>
    <lineage>
        <taxon>Eukaryota</taxon>
        <taxon>Sar</taxon>
        <taxon>Alveolata</taxon>
        <taxon>Perkinsozoa</taxon>
        <taxon>Perkinsea</taxon>
        <taxon>Perkinsida</taxon>
        <taxon>Perkinsidae</taxon>
        <taxon>Perkinsus</taxon>
    </lineage>
</organism>
<name>C5L1K7_PERM5</name>
<dbReference type="GeneID" id="9052270"/>
<dbReference type="Proteomes" id="UP000007800">
    <property type="component" value="Unassembled WGS sequence"/>
</dbReference>
<evidence type="ECO:0008006" key="3">
    <source>
        <dbReference type="Google" id="ProtNLM"/>
    </source>
</evidence>
<accession>C5L1K7</accession>
<reference evidence="1 2" key="1">
    <citation type="submission" date="2008-07" db="EMBL/GenBank/DDBJ databases">
        <authorList>
            <person name="El-Sayed N."/>
            <person name="Caler E."/>
            <person name="Inman J."/>
            <person name="Amedeo P."/>
            <person name="Hass B."/>
            <person name="Wortman J."/>
        </authorList>
    </citation>
    <scope>NUCLEOTIDE SEQUENCE [LARGE SCALE GENOMIC DNA]</scope>
    <source>
        <strain evidence="2">ATCC 50983 / TXsc</strain>
    </source>
</reference>
<sequence>MIAQALHVALVDAMKTSPAAATANAPEGGKKCEGIPLRAVEETFYSRWNIPLSLNMLGFDSVLSFINAFDQAFEVVEVVAYSGVKFVKPLDEPEFSYSKK</sequence>
<evidence type="ECO:0000313" key="1">
    <source>
        <dbReference type="EMBL" id="EER09386.1"/>
    </source>
</evidence>
<gene>
    <name evidence="1" type="ORF">Pmar_PMAR007909</name>
</gene>
<evidence type="ECO:0000313" key="2">
    <source>
        <dbReference type="Proteomes" id="UP000007800"/>
    </source>
</evidence>
<proteinExistence type="predicted"/>
<protein>
    <recommendedName>
        <fullName evidence="3">HTH OST-type domain-containing protein</fullName>
    </recommendedName>
</protein>
<dbReference type="EMBL" id="GG678321">
    <property type="protein sequence ID" value="EER09386.1"/>
    <property type="molecule type" value="Genomic_DNA"/>
</dbReference>